<organism evidence="23">
    <name type="scientific">uncultured Desulfobacteraceae bacterium</name>
    <dbReference type="NCBI Taxonomy" id="218296"/>
    <lineage>
        <taxon>Bacteria</taxon>
        <taxon>Pseudomonadati</taxon>
        <taxon>Thermodesulfobacteriota</taxon>
        <taxon>Desulfobacteria</taxon>
        <taxon>Desulfobacterales</taxon>
        <taxon>Desulfobacteraceae</taxon>
        <taxon>environmental samples</taxon>
    </lineage>
</organism>
<dbReference type="InterPro" id="IPR036485">
    <property type="entry name" value="Glu_synth_asu_C_sf"/>
</dbReference>
<feature type="compositionally biased region" description="Basic residues" evidence="21">
    <location>
        <begin position="1"/>
        <end position="10"/>
    </location>
</feature>
<dbReference type="InterPro" id="IPR029055">
    <property type="entry name" value="Ntn_hydrolases_N"/>
</dbReference>
<dbReference type="GO" id="GO:0006537">
    <property type="term" value="P:glutamate biosynthetic process"/>
    <property type="evidence" value="ECO:0007669"/>
    <property type="project" value="UniProtKB-KW"/>
</dbReference>
<keyword evidence="6" id="KW-0028">Amino-acid biosynthesis</keyword>
<feature type="domain" description="Glutamine amidotransferase type-2" evidence="22">
    <location>
        <begin position="42"/>
        <end position="438"/>
    </location>
</feature>
<sequence>MDCRQTRKPLKNGSDMTDSKKTHPSFPPARGLYDPQNEHDSCGVAFVADINGKKSRKIVKNGLKILENLMHRGAIGGDMSTGDGAGLLTQVPHGFFQKTCAGLGIDLPPGGEFGVGFAFMPRDKKAFEACAAIVEDQAAEAGLSFLGWRDVPVKTGVIKGQALAERPHMRQFFVKKEGLKDAALERKLYVARRLMEKAADRVKIKKGCFYLPSFSCRTIVYKGLFTAPQLSGFYPDLHDPDFQSAVAVAHQRYSTNTFPSWELAQPFRYMAHNGEINTIRGNLNHIRSREQSLDSALFGADIKKILPVINENGSDSSCLDNTLELLVNAGRSISHSMLMLVPEAWGVKYPMGPDLRGFFEYHAGMMEPWDGPAAVAFSDGAGAGALLDRNGLRPARYTITTNDMIVFASEAGVLDVAPGEIREKGALGPGEILMVDFEKKRVLKNAEVKTRNARKHPYRRWVEENRISLRGFYSDVRDVTPETSTLLFRQRLFGYSREDLHLILAKMARTGQEPVGSMGMDAPLAVFSEKSQLLFNYFKQLFAQVTNPPIDSVREELVMSLMTFIGNPGNILKEIPQNSHLIKLAHPILGNDDLTLIKRLSIKGFSSALIPMFFPRGGDGKDLEAALTRMGDMADEALENGASLLILSDRNPTEDQTPIPSLLAASAMNRHLVDKGARTGAGVIVETGEAREVMHIALLLGYGATTVNPYLAFETVAHMAETGLIPGVRGSADAIEKYIKALCKGLLKIMSKMGISTLRSYRGAQVFQAIGLNRGLVERYFRGTASQIEGIGLDEIARETARRHEDAVRDSRSPSPLLPSGGNYRLRADGERHLWTPESISLLQRSVRENDPGLYEKYAKTVNDQSEKFSTIRGLFRFKKTDPVPVEEVEPASEIVKRFVTGAMSFGSISREAHETIAIAMNRIGGKSNSGEGGEDPARYVPLENGDSRCSAIKQIASGRFGVTAEYLVNASELQIKMAQGAKPGEGGQLPGHKVNDEIARVRHSTPGVTLISPPPHHDIYSIEDLAQLIFDLKNINPSARVSVKLVSENGVGAVAAGVSKAHADLVLISGYDGGTGASPLSSIRHAGAPWELGLAETQQTLMLNGLRSRIRVQVDGRMKTGRDVAVAALLGAEEFGFATSILMTLGCVMMRKCHENTCPAGIATQDPRLRKLFNGKPEYVTRFLTMIAEETRTHMARLGFRTMDEMVGRSDLLEMDRAIDFWKSRGVDLSRTLVNDALSGDSPRRKTESQPDDTRDILDRTLIKRCKKSIQNKKPVTLKTPIRNVNRTTGAMLSGEIVKTHGGDGLPDDAITCRLTGAAGQSFGAFAAKGLTLELHGEANDYLGKGLSGGKIIVNPYPGASFDPCENVIAGNVILYGAVSGEVYIHGKAGQRFAIRNSGAWAVVEGVGDHACEYMTGGRVTILGETGINFAAGMSGGIAYVYDPHQQFDKRCNLDMVDLESVTDPQDEKELKTMIEKHFQHTKSVRAEKILNSWESELPFFTKIFPMEYRKALGKMIREDEETERQEVWHG</sequence>
<dbReference type="Gene3D" id="3.60.20.10">
    <property type="entry name" value="Glutamine Phosphoribosylpyrophosphate, subunit 1, domain 1"/>
    <property type="match status" value="1"/>
</dbReference>
<evidence type="ECO:0000256" key="15">
    <source>
        <dbReference type="ARBA" id="ARBA00023164"/>
    </source>
</evidence>
<dbReference type="SUPFAM" id="SSF51395">
    <property type="entry name" value="FMN-linked oxidoreductases"/>
    <property type="match status" value="1"/>
</dbReference>
<evidence type="ECO:0000256" key="1">
    <source>
        <dbReference type="ARBA" id="ARBA00001917"/>
    </source>
</evidence>
<name>A0A484HHM2_9BACT</name>
<evidence type="ECO:0000256" key="18">
    <source>
        <dbReference type="ARBA" id="ARBA00048151"/>
    </source>
</evidence>
<comment type="cofactor">
    <cofactor evidence="3">
        <name>FAD</name>
        <dbReference type="ChEBI" id="CHEBI:57692"/>
    </cofactor>
</comment>
<dbReference type="FunFam" id="3.20.20.70:FF:000031">
    <property type="entry name" value="Glutamate synthase 1 [NADH]"/>
    <property type="match status" value="1"/>
</dbReference>
<keyword evidence="10" id="KW-0274">FAD</keyword>
<dbReference type="PROSITE" id="PS51278">
    <property type="entry name" value="GATASE_TYPE_2"/>
    <property type="match status" value="1"/>
</dbReference>
<evidence type="ECO:0000256" key="6">
    <source>
        <dbReference type="ARBA" id="ARBA00022605"/>
    </source>
</evidence>
<dbReference type="Pfam" id="PF01645">
    <property type="entry name" value="Glu_synthase"/>
    <property type="match status" value="1"/>
</dbReference>
<comment type="similarity">
    <text evidence="4">Belongs to the glutamate synthase family.</text>
</comment>
<dbReference type="Pfam" id="PF00310">
    <property type="entry name" value="GATase_2"/>
    <property type="match status" value="1"/>
</dbReference>
<keyword evidence="7" id="KW-0285">Flavoprotein</keyword>
<accession>A0A484HHM2</accession>
<evidence type="ECO:0000256" key="17">
    <source>
        <dbReference type="ARBA" id="ARBA00037898"/>
    </source>
</evidence>
<keyword evidence="14" id="KW-0411">Iron-sulfur</keyword>
<dbReference type="Gene3D" id="3.20.20.70">
    <property type="entry name" value="Aldolase class I"/>
    <property type="match status" value="2"/>
</dbReference>
<feature type="compositionally biased region" description="Basic and acidic residues" evidence="21">
    <location>
        <begin position="802"/>
        <end position="812"/>
    </location>
</feature>
<dbReference type="CDD" id="cd00982">
    <property type="entry name" value="gltB_C"/>
    <property type="match status" value="1"/>
</dbReference>
<feature type="compositionally biased region" description="Low complexity" evidence="21">
    <location>
        <begin position="813"/>
        <end position="822"/>
    </location>
</feature>
<dbReference type="InterPro" id="IPR050711">
    <property type="entry name" value="ET-N_metabolism_enzyme"/>
</dbReference>
<dbReference type="EMBL" id="CAACVI010000034">
    <property type="protein sequence ID" value="VEN74652.1"/>
    <property type="molecule type" value="Genomic_DNA"/>
</dbReference>
<evidence type="ECO:0000256" key="8">
    <source>
        <dbReference type="ARBA" id="ARBA00022643"/>
    </source>
</evidence>
<evidence type="ECO:0000256" key="10">
    <source>
        <dbReference type="ARBA" id="ARBA00022827"/>
    </source>
</evidence>
<evidence type="ECO:0000256" key="9">
    <source>
        <dbReference type="ARBA" id="ARBA00022723"/>
    </source>
</evidence>
<keyword evidence="12 23" id="KW-0560">Oxidoreductase</keyword>
<dbReference type="FunFam" id="3.20.20.70:FF:000053">
    <property type="entry name" value="Glutamate synthase large subunit"/>
    <property type="match status" value="1"/>
</dbReference>
<dbReference type="EC" id="1.4.1.13" evidence="5"/>
<dbReference type="FunFam" id="2.160.20.60:FF:000001">
    <property type="entry name" value="Glutamate synthase, large subunit"/>
    <property type="match status" value="1"/>
</dbReference>
<evidence type="ECO:0000256" key="5">
    <source>
        <dbReference type="ARBA" id="ARBA00012079"/>
    </source>
</evidence>
<keyword evidence="9" id="KW-0479">Metal-binding</keyword>
<dbReference type="InterPro" id="IPR002932">
    <property type="entry name" value="Glu_synthdom"/>
</dbReference>
<protein>
    <recommendedName>
        <fullName evidence="19">Glutamate synthase [NADPH] large chain</fullName>
        <ecNumber evidence="5">1.4.1.13</ecNumber>
    </recommendedName>
    <alternativeName>
        <fullName evidence="20">Glutamate synthase subunit alpha</fullName>
    </alternativeName>
</protein>
<dbReference type="GO" id="GO:0004355">
    <property type="term" value="F:glutamate synthase (NADPH) activity"/>
    <property type="evidence" value="ECO:0007669"/>
    <property type="project" value="UniProtKB-EC"/>
</dbReference>
<keyword evidence="16" id="KW-0003">3Fe-4S</keyword>
<dbReference type="InterPro" id="IPR017932">
    <property type="entry name" value="GATase_2_dom"/>
</dbReference>
<evidence type="ECO:0000256" key="16">
    <source>
        <dbReference type="ARBA" id="ARBA00023291"/>
    </source>
</evidence>
<proteinExistence type="inferred from homology"/>
<dbReference type="Pfam" id="PF04898">
    <property type="entry name" value="Glu_syn_central"/>
    <property type="match status" value="1"/>
</dbReference>
<dbReference type="SUPFAM" id="SSF56235">
    <property type="entry name" value="N-terminal nucleophile aminohydrolases (Ntn hydrolases)"/>
    <property type="match status" value="1"/>
</dbReference>
<dbReference type="GO" id="GO:0051538">
    <property type="term" value="F:3 iron, 4 sulfur cluster binding"/>
    <property type="evidence" value="ECO:0007669"/>
    <property type="project" value="UniProtKB-KW"/>
</dbReference>
<evidence type="ECO:0000256" key="14">
    <source>
        <dbReference type="ARBA" id="ARBA00023014"/>
    </source>
</evidence>
<evidence type="ECO:0000256" key="7">
    <source>
        <dbReference type="ARBA" id="ARBA00022630"/>
    </source>
</evidence>
<evidence type="ECO:0000256" key="3">
    <source>
        <dbReference type="ARBA" id="ARBA00001974"/>
    </source>
</evidence>
<comment type="pathway">
    <text evidence="17">Amino-acid biosynthesis; L-glutamate biosynthesis via GLT pathway; L-glutamate from 2-oxoglutarate and L-glutamine (NADP(+) route): step 1/1.</text>
</comment>
<gene>
    <name evidence="23" type="primary">gltB</name>
    <name evidence="23" type="ORF">EPICR_40239</name>
</gene>
<dbReference type="GO" id="GO:0019676">
    <property type="term" value="P:ammonia assimilation cycle"/>
    <property type="evidence" value="ECO:0007669"/>
    <property type="project" value="TreeGrafter"/>
</dbReference>
<reference evidence="23" key="1">
    <citation type="submission" date="2019-01" db="EMBL/GenBank/DDBJ databases">
        <authorList>
            <consortium name="Genoscope - CEA"/>
            <person name="William W."/>
        </authorList>
    </citation>
    <scope>NUCLEOTIDE SEQUENCE</scope>
    <source>
        <strain evidence="23">CR-1</strain>
    </source>
</reference>
<evidence type="ECO:0000256" key="12">
    <source>
        <dbReference type="ARBA" id="ARBA00023002"/>
    </source>
</evidence>
<evidence type="ECO:0000256" key="11">
    <source>
        <dbReference type="ARBA" id="ARBA00022962"/>
    </source>
</evidence>
<evidence type="ECO:0000313" key="23">
    <source>
        <dbReference type="EMBL" id="VEN74652.1"/>
    </source>
</evidence>
<dbReference type="Pfam" id="PF01493">
    <property type="entry name" value="GXGXG"/>
    <property type="match status" value="1"/>
</dbReference>
<dbReference type="NCBIfam" id="NF008730">
    <property type="entry name" value="PRK11750.1"/>
    <property type="match status" value="1"/>
</dbReference>
<dbReference type="InterPro" id="IPR013785">
    <property type="entry name" value="Aldolase_TIM"/>
</dbReference>
<evidence type="ECO:0000256" key="13">
    <source>
        <dbReference type="ARBA" id="ARBA00023004"/>
    </source>
</evidence>
<keyword evidence="13" id="KW-0408">Iron</keyword>
<comment type="cofactor">
    <cofactor evidence="1">
        <name>FMN</name>
        <dbReference type="ChEBI" id="CHEBI:58210"/>
    </cofactor>
</comment>
<dbReference type="PANTHER" id="PTHR11938:SF133">
    <property type="entry name" value="GLUTAMATE SYNTHASE (NADH)"/>
    <property type="match status" value="1"/>
</dbReference>
<feature type="region of interest" description="Disordered" evidence="21">
    <location>
        <begin position="802"/>
        <end position="823"/>
    </location>
</feature>
<dbReference type="InterPro" id="IPR002489">
    <property type="entry name" value="Glu_synth_asu_C"/>
</dbReference>
<dbReference type="InterPro" id="IPR006982">
    <property type="entry name" value="Glu_synth_centr_N"/>
</dbReference>
<comment type="cofactor">
    <cofactor evidence="2">
        <name>[3Fe-4S] cluster</name>
        <dbReference type="ChEBI" id="CHEBI:21137"/>
    </cofactor>
</comment>
<keyword evidence="8" id="KW-0288">FMN</keyword>
<evidence type="ECO:0000259" key="22">
    <source>
        <dbReference type="PROSITE" id="PS51278"/>
    </source>
</evidence>
<dbReference type="PANTHER" id="PTHR11938">
    <property type="entry name" value="FAD NADPH DEHYDROGENASE/OXIDOREDUCTASE"/>
    <property type="match status" value="1"/>
</dbReference>
<dbReference type="FunFam" id="3.60.20.10:FF:000001">
    <property type="entry name" value="Glutamate synthase, large subunit"/>
    <property type="match status" value="1"/>
</dbReference>
<evidence type="ECO:0000256" key="19">
    <source>
        <dbReference type="ARBA" id="ARBA00072108"/>
    </source>
</evidence>
<dbReference type="Gene3D" id="2.160.20.60">
    <property type="entry name" value="Glutamate synthase, alpha subunit, C-terminal domain"/>
    <property type="match status" value="1"/>
</dbReference>
<evidence type="ECO:0000256" key="20">
    <source>
        <dbReference type="ARBA" id="ARBA00079921"/>
    </source>
</evidence>
<evidence type="ECO:0000256" key="4">
    <source>
        <dbReference type="ARBA" id="ARBA00009716"/>
    </source>
</evidence>
<evidence type="ECO:0000256" key="2">
    <source>
        <dbReference type="ARBA" id="ARBA00001927"/>
    </source>
</evidence>
<dbReference type="CDD" id="cd02808">
    <property type="entry name" value="GltS_FMN"/>
    <property type="match status" value="1"/>
</dbReference>
<dbReference type="CDD" id="cd00713">
    <property type="entry name" value="GltS"/>
    <property type="match status" value="1"/>
</dbReference>
<dbReference type="GO" id="GO:0046872">
    <property type="term" value="F:metal ion binding"/>
    <property type="evidence" value="ECO:0007669"/>
    <property type="project" value="UniProtKB-KW"/>
</dbReference>
<dbReference type="SUPFAM" id="SSF69336">
    <property type="entry name" value="Alpha subunit of glutamate synthase, C-terminal domain"/>
    <property type="match status" value="1"/>
</dbReference>
<keyword evidence="11" id="KW-0315">Glutamine amidotransferase</keyword>
<feature type="region of interest" description="Disordered" evidence="21">
    <location>
        <begin position="1"/>
        <end position="34"/>
    </location>
</feature>
<evidence type="ECO:0000256" key="21">
    <source>
        <dbReference type="SAM" id="MobiDB-lite"/>
    </source>
</evidence>
<comment type="catalytic activity">
    <reaction evidence="18">
        <text>2 L-glutamate + NADP(+) = L-glutamine + 2-oxoglutarate + NADPH + H(+)</text>
        <dbReference type="Rhea" id="RHEA:15501"/>
        <dbReference type="ChEBI" id="CHEBI:15378"/>
        <dbReference type="ChEBI" id="CHEBI:16810"/>
        <dbReference type="ChEBI" id="CHEBI:29985"/>
        <dbReference type="ChEBI" id="CHEBI:57783"/>
        <dbReference type="ChEBI" id="CHEBI:58349"/>
        <dbReference type="ChEBI" id="CHEBI:58359"/>
        <dbReference type="EC" id="1.4.1.13"/>
    </reaction>
</comment>
<keyword evidence="15" id="KW-0314">Glutamate biosynthesis</keyword>